<organism evidence="1 2">
    <name type="scientific">Basidiobolus meristosporus CBS 931.73</name>
    <dbReference type="NCBI Taxonomy" id="1314790"/>
    <lineage>
        <taxon>Eukaryota</taxon>
        <taxon>Fungi</taxon>
        <taxon>Fungi incertae sedis</taxon>
        <taxon>Zoopagomycota</taxon>
        <taxon>Entomophthoromycotina</taxon>
        <taxon>Basidiobolomycetes</taxon>
        <taxon>Basidiobolales</taxon>
        <taxon>Basidiobolaceae</taxon>
        <taxon>Basidiobolus</taxon>
    </lineage>
</organism>
<dbReference type="Proteomes" id="UP000193498">
    <property type="component" value="Unassembled WGS sequence"/>
</dbReference>
<dbReference type="EMBL" id="MCFE01000190">
    <property type="protein sequence ID" value="ORX94969.1"/>
    <property type="molecule type" value="Genomic_DNA"/>
</dbReference>
<sequence>MLVENSPICEKQSPDLFYWLDAISPQLLLDQEGRRRLTVRFRIKEYNPDNDWVAYEAVDLINHRFHHNSYFQAPRISEIKSQDISLTSNINFLRINQGPLGSSGKNGIWKFSYSITNGEYEDERWIVPLRFECQLKFLVNPISKSKRLSWIREWFRRQPLSTYLKEKVIQVQNSSYHLLSPEPTIDNGRAPSFGHRFP</sequence>
<keyword evidence="2" id="KW-1185">Reference proteome</keyword>
<gene>
    <name evidence="1" type="ORF">K493DRAFT_301719</name>
</gene>
<comment type="caution">
    <text evidence="1">The sequence shown here is derived from an EMBL/GenBank/DDBJ whole genome shotgun (WGS) entry which is preliminary data.</text>
</comment>
<dbReference type="AlphaFoldDB" id="A0A1Y1YAB9"/>
<name>A0A1Y1YAB9_9FUNG</name>
<evidence type="ECO:0000313" key="1">
    <source>
        <dbReference type="EMBL" id="ORX94969.1"/>
    </source>
</evidence>
<reference evidence="1 2" key="1">
    <citation type="submission" date="2016-07" db="EMBL/GenBank/DDBJ databases">
        <title>Pervasive Adenine N6-methylation of Active Genes in Fungi.</title>
        <authorList>
            <consortium name="DOE Joint Genome Institute"/>
            <person name="Mondo S.J."/>
            <person name="Dannebaum R.O."/>
            <person name="Kuo R.C."/>
            <person name="Labutti K."/>
            <person name="Haridas S."/>
            <person name="Kuo A."/>
            <person name="Salamov A."/>
            <person name="Ahrendt S.R."/>
            <person name="Lipzen A."/>
            <person name="Sullivan W."/>
            <person name="Andreopoulos W.B."/>
            <person name="Clum A."/>
            <person name="Lindquist E."/>
            <person name="Daum C."/>
            <person name="Ramamoorthy G.K."/>
            <person name="Gryganskyi A."/>
            <person name="Culley D."/>
            <person name="Magnuson J.K."/>
            <person name="James T.Y."/>
            <person name="O'Malley M.A."/>
            <person name="Stajich J.E."/>
            <person name="Spatafora J.W."/>
            <person name="Visel A."/>
            <person name="Grigoriev I.V."/>
        </authorList>
    </citation>
    <scope>NUCLEOTIDE SEQUENCE [LARGE SCALE GENOMIC DNA]</scope>
    <source>
        <strain evidence="1 2">CBS 931.73</strain>
    </source>
</reference>
<protein>
    <submittedName>
        <fullName evidence="1">Uncharacterized protein</fullName>
    </submittedName>
</protein>
<evidence type="ECO:0000313" key="2">
    <source>
        <dbReference type="Proteomes" id="UP000193498"/>
    </source>
</evidence>
<accession>A0A1Y1YAB9</accession>
<proteinExistence type="predicted"/>
<dbReference type="InParanoid" id="A0A1Y1YAB9"/>